<dbReference type="RefSeq" id="XP_067491061.1">
    <property type="nucleotide sequence ID" value="XM_067632831.1"/>
</dbReference>
<dbReference type="CDD" id="cd18186">
    <property type="entry name" value="BTB_POZ_ZBTB_KLHL-like"/>
    <property type="match status" value="1"/>
</dbReference>
<dbReference type="VEuPathDB" id="FungiDB:DFL_003838"/>
<dbReference type="EMBL" id="SAEB01000006">
    <property type="protein sequence ID" value="RVD85517.1"/>
    <property type="molecule type" value="Genomic_DNA"/>
</dbReference>
<accession>A0A437A399</accession>
<dbReference type="AlphaFoldDB" id="A0A437A399"/>
<dbReference type="InterPro" id="IPR011333">
    <property type="entry name" value="SKP1/BTB/POZ_sf"/>
</dbReference>
<dbReference type="GeneID" id="93586149"/>
<dbReference type="OrthoDB" id="1022638at2759"/>
<dbReference type="Proteomes" id="UP000283090">
    <property type="component" value="Unassembled WGS sequence"/>
</dbReference>
<evidence type="ECO:0000313" key="2">
    <source>
        <dbReference type="EMBL" id="RVD85517.1"/>
    </source>
</evidence>
<protein>
    <recommendedName>
        <fullName evidence="1">BTB domain-containing protein</fullName>
    </recommendedName>
</protein>
<sequence length="329" mass="37215">MVRGYERCSHFCQGCKQDCICSACHQCHTCRLRIIAVGTSQCWKENLPVCKTYKHDCLADTPKGDETTPAAGKSCWESFVRLRGTSPARPMKFEKFSQSEIVSIHLAQEKRTYNIHKSLLFAESLFFREMLLSGMSESKKGMVSLGLEVDTSLAFEKFMQWCYFGYYVYDTNENIPLLSIDAAVYIFAERIICMDLKKFALKQAQTLCNSRDKAAVRANLSILPDTIEFIYENTSSSVGQGLDTGCSNQPDPKLLFRDKPETTRAVEYGGPREDFRRLLASVSARHLVQLRKEPSFMKVHRSLSDFAADVLFFVEQSSDGPAKQSCILS</sequence>
<organism evidence="2 3">
    <name type="scientific">Arthrobotrys flagrans</name>
    <name type="common">Nematode-trapping fungus</name>
    <name type="synonym">Trichothecium flagrans</name>
    <dbReference type="NCBI Taxonomy" id="97331"/>
    <lineage>
        <taxon>Eukaryota</taxon>
        <taxon>Fungi</taxon>
        <taxon>Dikarya</taxon>
        <taxon>Ascomycota</taxon>
        <taxon>Pezizomycotina</taxon>
        <taxon>Orbiliomycetes</taxon>
        <taxon>Orbiliales</taxon>
        <taxon>Orbiliaceae</taxon>
        <taxon>Arthrobotrys</taxon>
    </lineage>
</organism>
<dbReference type="Pfam" id="PF00651">
    <property type="entry name" value="BTB"/>
    <property type="match status" value="1"/>
</dbReference>
<dbReference type="SUPFAM" id="SSF54695">
    <property type="entry name" value="POZ domain"/>
    <property type="match status" value="1"/>
</dbReference>
<dbReference type="InterPro" id="IPR000210">
    <property type="entry name" value="BTB/POZ_dom"/>
</dbReference>
<dbReference type="Gene3D" id="3.30.710.10">
    <property type="entry name" value="Potassium Channel Kv1.1, Chain A"/>
    <property type="match status" value="1"/>
</dbReference>
<proteinExistence type="predicted"/>
<reference evidence="2 3" key="1">
    <citation type="submission" date="2019-01" db="EMBL/GenBank/DDBJ databases">
        <title>Intercellular communication is required for trap formation in the nematode-trapping fungus Duddingtonia flagrans.</title>
        <authorList>
            <person name="Youssar L."/>
            <person name="Wernet V."/>
            <person name="Hensel N."/>
            <person name="Hildebrandt H.-G."/>
            <person name="Fischer R."/>
        </authorList>
    </citation>
    <scope>NUCLEOTIDE SEQUENCE [LARGE SCALE GENOMIC DNA]</scope>
    <source>
        <strain evidence="2 3">CBS H-5679</strain>
    </source>
</reference>
<dbReference type="PANTHER" id="PTHR47843:SF2">
    <property type="entry name" value="BTB DOMAIN-CONTAINING PROTEIN"/>
    <property type="match status" value="1"/>
</dbReference>
<dbReference type="PROSITE" id="PS50097">
    <property type="entry name" value="BTB"/>
    <property type="match status" value="1"/>
</dbReference>
<keyword evidence="3" id="KW-1185">Reference proteome</keyword>
<gene>
    <name evidence="2" type="ORF">DFL_003838</name>
</gene>
<dbReference type="STRING" id="97331.A0A437A399"/>
<evidence type="ECO:0000313" key="3">
    <source>
        <dbReference type="Proteomes" id="UP000283090"/>
    </source>
</evidence>
<comment type="caution">
    <text evidence="2">The sequence shown here is derived from an EMBL/GenBank/DDBJ whole genome shotgun (WGS) entry which is preliminary data.</text>
</comment>
<feature type="domain" description="BTB" evidence="1">
    <location>
        <begin position="102"/>
        <end position="171"/>
    </location>
</feature>
<dbReference type="PANTHER" id="PTHR47843">
    <property type="entry name" value="BTB DOMAIN-CONTAINING PROTEIN-RELATED"/>
    <property type="match status" value="1"/>
</dbReference>
<name>A0A437A399_ARTFL</name>
<evidence type="ECO:0000259" key="1">
    <source>
        <dbReference type="PROSITE" id="PS50097"/>
    </source>
</evidence>